<evidence type="ECO:0000256" key="2">
    <source>
        <dbReference type="ARBA" id="ARBA00022448"/>
    </source>
</evidence>
<reference evidence="10" key="1">
    <citation type="submission" date="2017-05" db="EMBL/GenBank/DDBJ databases">
        <title>Complete and WGS of Bordetella genogroups.</title>
        <authorList>
            <person name="Spilker T."/>
            <person name="Lipuma J."/>
        </authorList>
    </citation>
    <scope>NUCLEOTIDE SEQUENCE [LARGE SCALE GENOMIC DNA]</scope>
    <source>
        <strain evidence="10">AU18089</strain>
    </source>
</reference>
<keyword evidence="10" id="KW-1185">Reference proteome</keyword>
<feature type="transmembrane region" description="Helical" evidence="8">
    <location>
        <begin position="251"/>
        <end position="273"/>
    </location>
</feature>
<dbReference type="PANTHER" id="PTHR43520">
    <property type="entry name" value="ATP7, ISOFORM B"/>
    <property type="match status" value="1"/>
</dbReference>
<evidence type="ECO:0000256" key="8">
    <source>
        <dbReference type="SAM" id="Phobius"/>
    </source>
</evidence>
<dbReference type="Proteomes" id="UP000216947">
    <property type="component" value="Unassembled WGS sequence"/>
</dbReference>
<dbReference type="PANTHER" id="PTHR43520:SF5">
    <property type="entry name" value="CATION-TRANSPORTING P-TYPE ATPASE-RELATED"/>
    <property type="match status" value="1"/>
</dbReference>
<dbReference type="GO" id="GO:0043682">
    <property type="term" value="F:P-type divalent copper transporter activity"/>
    <property type="evidence" value="ECO:0007669"/>
    <property type="project" value="TreeGrafter"/>
</dbReference>
<protein>
    <submittedName>
        <fullName evidence="9">Uncharacterized protein</fullName>
    </submittedName>
</protein>
<evidence type="ECO:0000256" key="4">
    <source>
        <dbReference type="ARBA" id="ARBA00022553"/>
    </source>
</evidence>
<dbReference type="GO" id="GO:0055070">
    <property type="term" value="P:copper ion homeostasis"/>
    <property type="evidence" value="ECO:0007669"/>
    <property type="project" value="TreeGrafter"/>
</dbReference>
<organism evidence="9 10">
    <name type="scientific">Bordetella genomosp. 7</name>
    <dbReference type="NCBI Taxonomy" id="1416805"/>
    <lineage>
        <taxon>Bacteria</taxon>
        <taxon>Pseudomonadati</taxon>
        <taxon>Pseudomonadota</taxon>
        <taxon>Betaproteobacteria</taxon>
        <taxon>Burkholderiales</taxon>
        <taxon>Alcaligenaceae</taxon>
        <taxon>Bordetella</taxon>
    </lineage>
</organism>
<evidence type="ECO:0000256" key="1">
    <source>
        <dbReference type="ARBA" id="ARBA00004651"/>
    </source>
</evidence>
<dbReference type="EMBL" id="NEVK01000006">
    <property type="protein sequence ID" value="OZI17748.1"/>
    <property type="molecule type" value="Genomic_DNA"/>
</dbReference>
<keyword evidence="2" id="KW-0813">Transport</keyword>
<dbReference type="AlphaFoldDB" id="A0A261QY85"/>
<name>A0A261QY85_9BORD</name>
<keyword evidence="3" id="KW-1003">Cell membrane</keyword>
<keyword evidence="8" id="KW-0812">Transmembrane</keyword>
<feature type="transmembrane region" description="Helical" evidence="8">
    <location>
        <begin position="24"/>
        <end position="43"/>
    </location>
</feature>
<feature type="transmembrane region" description="Helical" evidence="8">
    <location>
        <begin position="182"/>
        <end position="204"/>
    </location>
</feature>
<keyword evidence="4" id="KW-0597">Phosphoprotein</keyword>
<dbReference type="GO" id="GO:0005507">
    <property type="term" value="F:copper ion binding"/>
    <property type="evidence" value="ECO:0007669"/>
    <property type="project" value="TreeGrafter"/>
</dbReference>
<keyword evidence="8" id="KW-1133">Transmembrane helix</keyword>
<dbReference type="RefSeq" id="WP_026639079.1">
    <property type="nucleotide sequence ID" value="NZ_NEVK01000006.1"/>
</dbReference>
<evidence type="ECO:0000256" key="7">
    <source>
        <dbReference type="ARBA" id="ARBA00023065"/>
    </source>
</evidence>
<evidence type="ECO:0000256" key="5">
    <source>
        <dbReference type="ARBA" id="ARBA00022842"/>
    </source>
</evidence>
<gene>
    <name evidence="9" type="ORF">CAL19_11580</name>
</gene>
<evidence type="ECO:0000256" key="6">
    <source>
        <dbReference type="ARBA" id="ARBA00022967"/>
    </source>
</evidence>
<evidence type="ECO:0000256" key="3">
    <source>
        <dbReference type="ARBA" id="ARBA00022475"/>
    </source>
</evidence>
<feature type="transmembrane region" description="Helical" evidence="8">
    <location>
        <begin position="127"/>
        <end position="146"/>
    </location>
</feature>
<keyword evidence="7" id="KW-0406">Ion transport</keyword>
<dbReference type="GO" id="GO:0005886">
    <property type="term" value="C:plasma membrane"/>
    <property type="evidence" value="ECO:0007669"/>
    <property type="project" value="UniProtKB-SubCell"/>
</dbReference>
<keyword evidence="5" id="KW-0460">Magnesium</keyword>
<feature type="transmembrane region" description="Helical" evidence="8">
    <location>
        <begin position="63"/>
        <end position="87"/>
    </location>
</feature>
<feature type="transmembrane region" description="Helical" evidence="8">
    <location>
        <begin position="99"/>
        <end position="121"/>
    </location>
</feature>
<accession>A0A261QY85</accession>
<evidence type="ECO:0000313" key="9">
    <source>
        <dbReference type="EMBL" id="OZI17748.1"/>
    </source>
</evidence>
<comment type="subcellular location">
    <subcellularLocation>
        <location evidence="1">Cell membrane</location>
        <topology evidence="1">Multi-pass membrane protein</topology>
    </subcellularLocation>
</comment>
<keyword evidence="6" id="KW-1278">Translocase</keyword>
<proteinExistence type="predicted"/>
<evidence type="ECO:0000313" key="10">
    <source>
        <dbReference type="Proteomes" id="UP000216947"/>
    </source>
</evidence>
<comment type="caution">
    <text evidence="9">The sequence shown here is derived from an EMBL/GenBank/DDBJ whole genome shotgun (WGS) entry which is preliminary data.</text>
</comment>
<sequence length="328" mass="35134">MRAKSIFAVPPGLPAHLKQERRHALLRLGWAWLAMMQVMMFAWPGYVRHEGIAPDALATLDWAIVLMNWASLALTVPVVLYSAWPIWQGAARSLRRRQAGMDVPVALGIVAAFVPSVYTTLTGRGEVYFDSVTMFVAFLLTARYLALCARQSVAPCAGAAPGRSYVRLERRQRALGSAADRLAARFTAAQVALALAAGAAWWWLDPSHAVPVMVALLVISCPCAMAMAVPTALAAAHGAAQRGMDAARLRALLAATTRVARLSLYGSLAWHLLMTPLALAGWVAPWLAALTMLLSSLAVAGHAWHLFRRYAAPQHPGGHLAGEAAAAP</sequence>
<feature type="transmembrane region" description="Helical" evidence="8">
    <location>
        <begin position="279"/>
        <end position="300"/>
    </location>
</feature>
<keyword evidence="8" id="KW-0472">Membrane</keyword>
<feature type="transmembrane region" description="Helical" evidence="8">
    <location>
        <begin position="210"/>
        <end position="239"/>
    </location>
</feature>